<feature type="transmembrane region" description="Helical" evidence="1">
    <location>
        <begin position="112"/>
        <end position="134"/>
    </location>
</feature>
<evidence type="ECO:0000256" key="1">
    <source>
        <dbReference type="SAM" id="Phobius"/>
    </source>
</evidence>
<feature type="transmembrane region" description="Helical" evidence="1">
    <location>
        <begin position="42"/>
        <end position="59"/>
    </location>
</feature>
<dbReference type="Proteomes" id="UP001501508">
    <property type="component" value="Unassembled WGS sequence"/>
</dbReference>
<comment type="caution">
    <text evidence="2">The sequence shown here is derived from an EMBL/GenBank/DDBJ whole genome shotgun (WGS) entry which is preliminary data.</text>
</comment>
<keyword evidence="1" id="KW-0812">Transmembrane</keyword>
<keyword evidence="1" id="KW-1133">Transmembrane helix</keyword>
<organism evidence="2 3">
    <name type="scientific">Ravibacter arvi</name>
    <dbReference type="NCBI Taxonomy" id="2051041"/>
    <lineage>
        <taxon>Bacteria</taxon>
        <taxon>Pseudomonadati</taxon>
        <taxon>Bacteroidota</taxon>
        <taxon>Cytophagia</taxon>
        <taxon>Cytophagales</taxon>
        <taxon>Spirosomataceae</taxon>
        <taxon>Ravibacter</taxon>
    </lineage>
</organism>
<accession>A0ABP8LWJ1</accession>
<dbReference type="EMBL" id="BAABEY010000018">
    <property type="protein sequence ID" value="GAA4437364.1"/>
    <property type="molecule type" value="Genomic_DNA"/>
</dbReference>
<evidence type="ECO:0000313" key="2">
    <source>
        <dbReference type="EMBL" id="GAA4437364.1"/>
    </source>
</evidence>
<evidence type="ECO:0008006" key="4">
    <source>
        <dbReference type="Google" id="ProtNLM"/>
    </source>
</evidence>
<keyword evidence="3" id="KW-1185">Reference proteome</keyword>
<protein>
    <recommendedName>
        <fullName evidence="4">RDD domain-containing protein</fullName>
    </recommendedName>
</protein>
<proteinExistence type="predicted"/>
<gene>
    <name evidence="2" type="ORF">GCM10023091_16470</name>
</gene>
<evidence type="ECO:0000313" key="3">
    <source>
        <dbReference type="Proteomes" id="UP001501508"/>
    </source>
</evidence>
<keyword evidence="1" id="KW-0472">Membrane</keyword>
<feature type="transmembrane region" description="Helical" evidence="1">
    <location>
        <begin position="71"/>
        <end position="91"/>
    </location>
</feature>
<dbReference type="RefSeq" id="WP_345027910.1">
    <property type="nucleotide sequence ID" value="NZ_BAABEY010000018.1"/>
</dbReference>
<feature type="transmembrane region" description="Helical" evidence="1">
    <location>
        <begin position="146"/>
        <end position="166"/>
    </location>
</feature>
<reference evidence="3" key="1">
    <citation type="journal article" date="2019" name="Int. J. Syst. Evol. Microbiol.">
        <title>The Global Catalogue of Microorganisms (GCM) 10K type strain sequencing project: providing services to taxonomists for standard genome sequencing and annotation.</title>
        <authorList>
            <consortium name="The Broad Institute Genomics Platform"/>
            <consortium name="The Broad Institute Genome Sequencing Center for Infectious Disease"/>
            <person name="Wu L."/>
            <person name="Ma J."/>
        </authorList>
    </citation>
    <scope>NUCLEOTIDE SEQUENCE [LARGE SCALE GENOMIC DNA]</scope>
    <source>
        <strain evidence="3">JCM 31920</strain>
    </source>
</reference>
<name>A0ABP8LWJ1_9BACT</name>
<sequence>MENDPLKSAWHNIATPQKNDAELTSILKESAHPVLKEIRRQLLFETVAFSLFLLVYYDFFDGDRKPLYANLLLVGVLLLVIGHNVAGYLIARRGITGSNIRQALTNRLSGMKTYAFVSVTLRVLSAAGLWFFFISVMDLDAHRYGLLALGMVIVSVQVFFLSRIWAGRIKRMKEAIAGF</sequence>